<dbReference type="EMBL" id="CAUJNA010000980">
    <property type="protein sequence ID" value="CAJ1383089.1"/>
    <property type="molecule type" value="Genomic_DNA"/>
</dbReference>
<keyword evidence="2" id="KW-1133">Transmembrane helix</keyword>
<keyword evidence="4" id="KW-1185">Reference proteome</keyword>
<dbReference type="PANTHER" id="PTHR36970:SF1">
    <property type="entry name" value="BESTROPHIN HOMOLOG"/>
    <property type="match status" value="1"/>
</dbReference>
<proteinExistence type="predicted"/>
<keyword evidence="2" id="KW-0812">Transmembrane</keyword>
<reference evidence="3" key="1">
    <citation type="submission" date="2023-08" db="EMBL/GenBank/DDBJ databases">
        <authorList>
            <person name="Chen Y."/>
            <person name="Shah S."/>
            <person name="Dougan E. K."/>
            <person name="Thang M."/>
            <person name="Chan C."/>
        </authorList>
    </citation>
    <scope>NUCLEOTIDE SEQUENCE</scope>
</reference>
<dbReference type="PANTHER" id="PTHR36970">
    <property type="entry name" value="UNNAMED PRODUCT"/>
    <property type="match status" value="1"/>
</dbReference>
<evidence type="ECO:0000313" key="4">
    <source>
        <dbReference type="Proteomes" id="UP001178507"/>
    </source>
</evidence>
<feature type="compositionally biased region" description="Basic and acidic residues" evidence="1">
    <location>
        <begin position="154"/>
        <end position="163"/>
    </location>
</feature>
<dbReference type="Proteomes" id="UP001178507">
    <property type="component" value="Unassembled WGS sequence"/>
</dbReference>
<organism evidence="3 4">
    <name type="scientific">Effrenium voratum</name>
    <dbReference type="NCBI Taxonomy" id="2562239"/>
    <lineage>
        <taxon>Eukaryota</taxon>
        <taxon>Sar</taxon>
        <taxon>Alveolata</taxon>
        <taxon>Dinophyceae</taxon>
        <taxon>Suessiales</taxon>
        <taxon>Symbiodiniaceae</taxon>
        <taxon>Effrenium</taxon>
    </lineage>
</organism>
<gene>
    <name evidence="3" type="ORF">EVOR1521_LOCUS10299</name>
</gene>
<name>A0AA36IBA4_9DINO</name>
<sequence length="404" mass="46156">MEFEDKKYLRTKGLHPGREPGTCCFKHFASRGTLASSVWVPRQWLAMLLDQFGSGAVFAKLMASPDTVIVNITAVVSVLFYIRCVPELHMNLTWTAISFALAFPLQTAVREAYKRREAALMAIADFRATMMNVFLANQVWDWPGADGWYGRAEDNVPKEDGGHGKKKGSFKDTPLSHQHGDRVFNLLIRLVDALQELLLVPRRGRSRQEFCVCISPEKELVEEAELKGRIVALKLLSRLHRAVEDLKAAGMPANEASRINQYNMFLCRDFEKLWSYKTYRTPTTLRSVCRVSIQLMPFFFGPYYVHLVVDPKTDEVSRQRLIFACVFSCLISTILVALLNVATAMENPFRPETMDTIRVQEELHLCREALHVVAHDIQEQWHERLEFEWEILPEEEGTTSDGSA</sequence>
<feature type="region of interest" description="Disordered" evidence="1">
    <location>
        <begin position="154"/>
        <end position="176"/>
    </location>
</feature>
<accession>A0AA36IBA4</accession>
<comment type="caution">
    <text evidence="3">The sequence shown here is derived from an EMBL/GenBank/DDBJ whole genome shotgun (WGS) entry which is preliminary data.</text>
</comment>
<feature type="transmembrane region" description="Helical" evidence="2">
    <location>
        <begin position="88"/>
        <end position="109"/>
    </location>
</feature>
<evidence type="ECO:0000256" key="1">
    <source>
        <dbReference type="SAM" id="MobiDB-lite"/>
    </source>
</evidence>
<feature type="transmembrane region" description="Helical" evidence="2">
    <location>
        <begin position="321"/>
        <end position="342"/>
    </location>
</feature>
<keyword evidence="2" id="KW-0472">Membrane</keyword>
<protein>
    <submittedName>
        <fullName evidence="3">Uncharacterized protein</fullName>
    </submittedName>
</protein>
<evidence type="ECO:0000256" key="2">
    <source>
        <dbReference type="SAM" id="Phobius"/>
    </source>
</evidence>
<feature type="transmembrane region" description="Helical" evidence="2">
    <location>
        <begin position="57"/>
        <end position="82"/>
    </location>
</feature>
<dbReference type="AlphaFoldDB" id="A0AA36IBA4"/>
<evidence type="ECO:0000313" key="3">
    <source>
        <dbReference type="EMBL" id="CAJ1383089.1"/>
    </source>
</evidence>
<feature type="transmembrane region" description="Helical" evidence="2">
    <location>
        <begin position="287"/>
        <end position="309"/>
    </location>
</feature>